<reference evidence="2" key="1">
    <citation type="submission" date="2023-03" db="EMBL/GenBank/DDBJ databases">
        <title>Massive genome expansion in bonnet fungi (Mycena s.s.) driven by repeated elements and novel gene families across ecological guilds.</title>
        <authorList>
            <consortium name="Lawrence Berkeley National Laboratory"/>
            <person name="Harder C.B."/>
            <person name="Miyauchi S."/>
            <person name="Viragh M."/>
            <person name="Kuo A."/>
            <person name="Thoen E."/>
            <person name="Andreopoulos B."/>
            <person name="Lu D."/>
            <person name="Skrede I."/>
            <person name="Drula E."/>
            <person name="Henrissat B."/>
            <person name="Morin E."/>
            <person name="Kohler A."/>
            <person name="Barry K."/>
            <person name="LaButti K."/>
            <person name="Morin E."/>
            <person name="Salamov A."/>
            <person name="Lipzen A."/>
            <person name="Mereny Z."/>
            <person name="Hegedus B."/>
            <person name="Baldrian P."/>
            <person name="Stursova M."/>
            <person name="Weitz H."/>
            <person name="Taylor A."/>
            <person name="Grigoriev I.V."/>
            <person name="Nagy L.G."/>
            <person name="Martin F."/>
            <person name="Kauserud H."/>
        </authorList>
    </citation>
    <scope>NUCLEOTIDE SEQUENCE</scope>
    <source>
        <strain evidence="2">CBHHK002</strain>
    </source>
</reference>
<sequence length="201" mass="21334">MLESRRPHHSSSSSTAHAPLASAPLAYSLAWLGCSPAPNPLEYRKSHKNCSRHSAALTPRLWHPTVLVFALRAPPLLHLVLGLAIVVAPSAPRSVLPAFLAATYHSGCGSGFPTVLKHLEIASGTPVTCTSSENWVPGLGIFAGFRPGLAALLLLMCHDVKDVIQQGELSFPYGSAAFACPSAVLWMVTLLTKSVNARKAR</sequence>
<protein>
    <submittedName>
        <fullName evidence="2">Uncharacterized protein</fullName>
    </submittedName>
</protein>
<proteinExistence type="predicted"/>
<name>A0AAD6YZI7_9AGAR</name>
<evidence type="ECO:0000313" key="2">
    <source>
        <dbReference type="EMBL" id="KAJ7301696.1"/>
    </source>
</evidence>
<dbReference type="PROSITE" id="PS51257">
    <property type="entry name" value="PROKAR_LIPOPROTEIN"/>
    <property type="match status" value="1"/>
</dbReference>
<organism evidence="2 3">
    <name type="scientific">Mycena albidolilacea</name>
    <dbReference type="NCBI Taxonomy" id="1033008"/>
    <lineage>
        <taxon>Eukaryota</taxon>
        <taxon>Fungi</taxon>
        <taxon>Dikarya</taxon>
        <taxon>Basidiomycota</taxon>
        <taxon>Agaricomycotina</taxon>
        <taxon>Agaricomycetes</taxon>
        <taxon>Agaricomycetidae</taxon>
        <taxon>Agaricales</taxon>
        <taxon>Marasmiineae</taxon>
        <taxon>Mycenaceae</taxon>
        <taxon>Mycena</taxon>
    </lineage>
</organism>
<dbReference type="Proteomes" id="UP001218218">
    <property type="component" value="Unassembled WGS sequence"/>
</dbReference>
<accession>A0AAD6YZI7</accession>
<keyword evidence="1" id="KW-0812">Transmembrane</keyword>
<keyword evidence="1" id="KW-1133">Transmembrane helix</keyword>
<evidence type="ECO:0000313" key="3">
    <source>
        <dbReference type="Proteomes" id="UP001218218"/>
    </source>
</evidence>
<dbReference type="AlphaFoldDB" id="A0AAD6YZI7"/>
<dbReference type="EMBL" id="JARIHO010000129">
    <property type="protein sequence ID" value="KAJ7301696.1"/>
    <property type="molecule type" value="Genomic_DNA"/>
</dbReference>
<feature type="transmembrane region" description="Helical" evidence="1">
    <location>
        <begin position="171"/>
        <end position="191"/>
    </location>
</feature>
<comment type="caution">
    <text evidence="2">The sequence shown here is derived from an EMBL/GenBank/DDBJ whole genome shotgun (WGS) entry which is preliminary data.</text>
</comment>
<keyword evidence="1" id="KW-0472">Membrane</keyword>
<feature type="transmembrane region" description="Helical" evidence="1">
    <location>
        <begin position="66"/>
        <end position="88"/>
    </location>
</feature>
<gene>
    <name evidence="2" type="ORF">DFH08DRAFT_827313</name>
</gene>
<evidence type="ECO:0000256" key="1">
    <source>
        <dbReference type="SAM" id="Phobius"/>
    </source>
</evidence>
<keyword evidence="3" id="KW-1185">Reference proteome</keyword>